<evidence type="ECO:0000313" key="2">
    <source>
        <dbReference type="EMBL" id="BAG84044.1"/>
    </source>
</evidence>
<geneLocation type="plasmid" evidence="2 3">
    <name>pCFPG1</name>
</geneLocation>
<feature type="chain" id="PRO_5002852786" evidence="1">
    <location>
        <begin position="20"/>
        <end position="147"/>
    </location>
</feature>
<organism evidence="2 3">
    <name type="scientific">Azobacteroides pseudotrichonymphae genomovar. CFP2</name>
    <dbReference type="NCBI Taxonomy" id="511995"/>
    <lineage>
        <taxon>Bacteria</taxon>
        <taxon>Pseudomonadati</taxon>
        <taxon>Bacteroidota</taxon>
        <taxon>Bacteroidia</taxon>
        <taxon>Bacteroidales</taxon>
        <taxon>Candidatus Azobacteroides</taxon>
    </lineage>
</organism>
<evidence type="ECO:0000256" key="1">
    <source>
        <dbReference type="SAM" id="SignalP"/>
    </source>
</evidence>
<name>B6YS72_AZOPC</name>
<accession>B6YS72</accession>
<keyword evidence="2" id="KW-0614">Plasmid</keyword>
<reference evidence="3" key="1">
    <citation type="journal article" date="2008" name="Science">
        <title>Genome of an endosymbiont coupling N2 fixation to cellulolysis within RT protist cells in termite gut.</title>
        <authorList>
            <person name="Hongoh Y."/>
            <person name="Sharma V.K."/>
            <person name="Prakash T."/>
            <person name="Noda S."/>
            <person name="Toh H."/>
            <person name="Taylor T.D."/>
            <person name="Kudo T."/>
            <person name="Sakaki Y."/>
            <person name="Toyoda A."/>
            <person name="Hattori M."/>
            <person name="Ohkuma M."/>
        </authorList>
    </citation>
    <scope>NUCLEOTIDE SEQUENCE [LARGE SCALE GENOMIC DNA]</scope>
    <source>
        <plasmid evidence="3">pCFPG1</plasmid>
    </source>
</reference>
<dbReference type="EMBL" id="AP010657">
    <property type="protein sequence ID" value="BAG84044.1"/>
    <property type="molecule type" value="Genomic_DNA"/>
</dbReference>
<keyword evidence="1" id="KW-0732">Signal</keyword>
<evidence type="ECO:0000313" key="3">
    <source>
        <dbReference type="Proteomes" id="UP000000723"/>
    </source>
</evidence>
<dbReference type="KEGG" id="aps:CFPG_P1-23"/>
<dbReference type="HOGENOM" id="CLU_1764257_0_0_10"/>
<dbReference type="RefSeq" id="WP_012573010.1">
    <property type="nucleotide sequence ID" value="NC_011564.1"/>
</dbReference>
<dbReference type="AlphaFoldDB" id="B6YS72"/>
<dbReference type="OrthoDB" id="1263739at2"/>
<protein>
    <submittedName>
        <fullName evidence="2">Uncharacterized protein</fullName>
    </submittedName>
</protein>
<proteinExistence type="predicted"/>
<feature type="signal peptide" evidence="1">
    <location>
        <begin position="1"/>
        <end position="19"/>
    </location>
</feature>
<keyword evidence="3" id="KW-1185">Reference proteome</keyword>
<dbReference type="Proteomes" id="UP000000723">
    <property type="component" value="Plasmid pCFPG1"/>
</dbReference>
<sequence length="147" mass="16829">MKKTCAIFLFLIASLGATGTVIRMRHPLSTVVDVSTYWNNEIWITMEKGDHDLSDKFYDKEDCYDATFLAHLDGSDVVIELTYLNETEKEGEVKGKAMYNKLCAFFSSCGCPFASLIIWDLEQKGERHAAYFRWTIAQKYIESVTID</sequence>
<gene>
    <name evidence="2" type="ordered locus">CFPG_P1-23</name>
</gene>